<dbReference type="PANTHER" id="PTHR24252:SF7">
    <property type="entry name" value="HYALIN"/>
    <property type="match status" value="1"/>
</dbReference>
<feature type="non-terminal residue" evidence="4">
    <location>
        <position position="1"/>
    </location>
</feature>
<reference evidence="4" key="1">
    <citation type="submission" date="2006-10" db="EMBL/GenBank/DDBJ databases">
        <title>Expressed genes of the pink hibiscus mealybug, Maconellicoccus hirsutus.</title>
        <authorList>
            <person name="Hunter W.B."/>
            <person name="Hunnicutt L.E."/>
        </authorList>
    </citation>
    <scope>NUCLEOTIDE SEQUENCE</scope>
</reference>
<evidence type="ECO:0000256" key="1">
    <source>
        <dbReference type="ARBA" id="ARBA00023157"/>
    </source>
</evidence>
<name>A3EXU0_MACHI</name>
<evidence type="ECO:0000313" key="4">
    <source>
        <dbReference type="EMBL" id="ABN12000.1"/>
    </source>
</evidence>
<dbReference type="FunFam" id="2.40.10.10:FF:000002">
    <property type="entry name" value="Transmembrane protease serine"/>
    <property type="match status" value="1"/>
</dbReference>
<dbReference type="PANTHER" id="PTHR24252">
    <property type="entry name" value="ACROSIN-RELATED"/>
    <property type="match status" value="1"/>
</dbReference>
<dbReference type="InterPro" id="IPR001314">
    <property type="entry name" value="Peptidase_S1A"/>
</dbReference>
<dbReference type="SUPFAM" id="SSF50494">
    <property type="entry name" value="Trypsin-like serine proteases"/>
    <property type="match status" value="1"/>
</dbReference>
<accession>A3EXU0</accession>
<dbReference type="PRINTS" id="PR00722">
    <property type="entry name" value="CHYMOTRYPSIN"/>
</dbReference>
<dbReference type="AlphaFoldDB" id="A3EXU0"/>
<dbReference type="CDD" id="cd00190">
    <property type="entry name" value="Tryp_SPc"/>
    <property type="match status" value="1"/>
</dbReference>
<proteinExistence type="evidence at transcript level"/>
<dbReference type="InterPro" id="IPR033116">
    <property type="entry name" value="TRYPSIN_SER"/>
</dbReference>
<dbReference type="PROSITE" id="PS50240">
    <property type="entry name" value="TRYPSIN_DOM"/>
    <property type="match status" value="1"/>
</dbReference>
<keyword evidence="4" id="KW-0378">Hydrolase</keyword>
<dbReference type="InterPro" id="IPR043504">
    <property type="entry name" value="Peptidase_S1_PA_chymotrypsin"/>
</dbReference>
<sequence length="182" mass="20264">LGSWNQDPALDDSSQEYLIQETFVHPDFNSWPAENDIALFKLNRKVEFNQHIKPICLNTKESDFKQATASGWGTVKFLGEKSKYLKIVDLQVHPDKTCADIFIPASLKYNSSTMICAGPIVKDKDTCKGDSGGPLQVLLGETNNYLQIGILSFGIGCGRVDSPSIYTQISSFIPWIEDIVWS</sequence>
<dbReference type="EMBL" id="EF092008">
    <property type="protein sequence ID" value="ABN12000.1"/>
    <property type="molecule type" value="mRNA"/>
</dbReference>
<protein>
    <submittedName>
        <fullName evidence="4">Serine protease-like protein</fullName>
    </submittedName>
</protein>
<dbReference type="Pfam" id="PF00089">
    <property type="entry name" value="Trypsin"/>
    <property type="match status" value="1"/>
</dbReference>
<keyword evidence="1" id="KW-1015">Disulfide bond</keyword>
<keyword evidence="4" id="KW-0645">Protease</keyword>
<dbReference type="GO" id="GO:0006508">
    <property type="term" value="P:proteolysis"/>
    <property type="evidence" value="ECO:0007669"/>
    <property type="project" value="UniProtKB-KW"/>
</dbReference>
<feature type="domain" description="Peptidase S1" evidence="3">
    <location>
        <begin position="1"/>
        <end position="181"/>
    </location>
</feature>
<evidence type="ECO:0000259" key="3">
    <source>
        <dbReference type="PROSITE" id="PS50240"/>
    </source>
</evidence>
<dbReference type="Gene3D" id="2.40.10.10">
    <property type="entry name" value="Trypsin-like serine proteases"/>
    <property type="match status" value="2"/>
</dbReference>
<comment type="similarity">
    <text evidence="2">Belongs to the peptidase S1 family. CLIP subfamily.</text>
</comment>
<dbReference type="InterPro" id="IPR001254">
    <property type="entry name" value="Trypsin_dom"/>
</dbReference>
<dbReference type="InterPro" id="IPR009003">
    <property type="entry name" value="Peptidase_S1_PA"/>
</dbReference>
<dbReference type="PROSITE" id="PS00135">
    <property type="entry name" value="TRYPSIN_SER"/>
    <property type="match status" value="1"/>
</dbReference>
<evidence type="ECO:0000256" key="2">
    <source>
        <dbReference type="ARBA" id="ARBA00024195"/>
    </source>
</evidence>
<dbReference type="SMART" id="SM00020">
    <property type="entry name" value="Tryp_SPc"/>
    <property type="match status" value="1"/>
</dbReference>
<organism evidence="4">
    <name type="scientific">Maconellicoccus hirsutus</name>
    <name type="common">Pink hibiscus mealybug</name>
    <dbReference type="NCBI Taxonomy" id="177089"/>
    <lineage>
        <taxon>Eukaryota</taxon>
        <taxon>Metazoa</taxon>
        <taxon>Ecdysozoa</taxon>
        <taxon>Arthropoda</taxon>
        <taxon>Hexapoda</taxon>
        <taxon>Insecta</taxon>
        <taxon>Pterygota</taxon>
        <taxon>Neoptera</taxon>
        <taxon>Paraneoptera</taxon>
        <taxon>Hemiptera</taxon>
        <taxon>Sternorrhyncha</taxon>
        <taxon>Coccoidea</taxon>
        <taxon>Pseudococcidae</taxon>
        <taxon>Maconellicoccus</taxon>
    </lineage>
</organism>
<dbReference type="GO" id="GO:0004252">
    <property type="term" value="F:serine-type endopeptidase activity"/>
    <property type="evidence" value="ECO:0007669"/>
    <property type="project" value="InterPro"/>
</dbReference>